<protein>
    <submittedName>
        <fullName evidence="2">Uncharacterized protein</fullName>
    </submittedName>
</protein>
<evidence type="ECO:0000313" key="3">
    <source>
        <dbReference type="Proteomes" id="UP001295794"/>
    </source>
</evidence>
<accession>A0AAD2Q0T8</accession>
<proteinExistence type="predicted"/>
<name>A0AAD2Q0T8_9AGAR</name>
<reference evidence="2" key="1">
    <citation type="submission" date="2023-11" db="EMBL/GenBank/DDBJ databases">
        <authorList>
            <person name="De Vega J J."/>
            <person name="De Vega J J."/>
        </authorList>
    </citation>
    <scope>NUCLEOTIDE SEQUENCE</scope>
</reference>
<feature type="signal peptide" evidence="1">
    <location>
        <begin position="1"/>
        <end position="21"/>
    </location>
</feature>
<keyword evidence="3" id="KW-1185">Reference proteome</keyword>
<sequence length="174" mass="18996">MRLPVSIALSLYTAFLGQTQGDVERQGAVDISGGSVSSTTPTRNNGTITQPGVNSMIWLDMPFPFEYKPANWCHAGYTHISVWLMNHIPGAEDLDGSGKPLDAQHHFGDWTMSNYAQLPEASDKAPNVLYLRRDGLGVPEGGNMYFSVVEHATGCPPRNSPTQYGITSNQVYVH</sequence>
<comment type="caution">
    <text evidence="2">The sequence shown here is derived from an EMBL/GenBank/DDBJ whole genome shotgun (WGS) entry which is preliminary data.</text>
</comment>
<dbReference type="EMBL" id="CAVNYO010000040">
    <property type="protein sequence ID" value="CAK5263455.1"/>
    <property type="molecule type" value="Genomic_DNA"/>
</dbReference>
<dbReference type="AlphaFoldDB" id="A0AAD2Q0T8"/>
<evidence type="ECO:0000256" key="1">
    <source>
        <dbReference type="SAM" id="SignalP"/>
    </source>
</evidence>
<gene>
    <name evidence="2" type="ORF">MYCIT1_LOCUS2911</name>
</gene>
<dbReference type="Proteomes" id="UP001295794">
    <property type="component" value="Unassembled WGS sequence"/>
</dbReference>
<keyword evidence="1" id="KW-0732">Signal</keyword>
<feature type="chain" id="PRO_5041912014" evidence="1">
    <location>
        <begin position="22"/>
        <end position="174"/>
    </location>
</feature>
<organism evidence="2 3">
    <name type="scientific">Mycena citricolor</name>
    <dbReference type="NCBI Taxonomy" id="2018698"/>
    <lineage>
        <taxon>Eukaryota</taxon>
        <taxon>Fungi</taxon>
        <taxon>Dikarya</taxon>
        <taxon>Basidiomycota</taxon>
        <taxon>Agaricomycotina</taxon>
        <taxon>Agaricomycetes</taxon>
        <taxon>Agaricomycetidae</taxon>
        <taxon>Agaricales</taxon>
        <taxon>Marasmiineae</taxon>
        <taxon>Mycenaceae</taxon>
        <taxon>Mycena</taxon>
    </lineage>
</organism>
<evidence type="ECO:0000313" key="2">
    <source>
        <dbReference type="EMBL" id="CAK5263455.1"/>
    </source>
</evidence>